<dbReference type="CDD" id="cd07377">
    <property type="entry name" value="WHTH_GntR"/>
    <property type="match status" value="1"/>
</dbReference>
<dbReference type="InterPro" id="IPR036388">
    <property type="entry name" value="WH-like_DNA-bd_sf"/>
</dbReference>
<dbReference type="InterPro" id="IPR036390">
    <property type="entry name" value="WH_DNA-bd_sf"/>
</dbReference>
<dbReference type="InterPro" id="IPR000524">
    <property type="entry name" value="Tscrpt_reg_HTH_GntR"/>
</dbReference>
<dbReference type="GO" id="GO:0045892">
    <property type="term" value="P:negative regulation of DNA-templated transcription"/>
    <property type="evidence" value="ECO:0007669"/>
    <property type="project" value="TreeGrafter"/>
</dbReference>
<dbReference type="SMART" id="SM00345">
    <property type="entry name" value="HTH_GNTR"/>
    <property type="match status" value="1"/>
</dbReference>
<dbReference type="AlphaFoldDB" id="A0A7D8ABQ1"/>
<dbReference type="Proteomes" id="UP000515708">
    <property type="component" value="Chromosome"/>
</dbReference>
<keyword evidence="3" id="KW-0804">Transcription</keyword>
<evidence type="ECO:0000256" key="1">
    <source>
        <dbReference type="ARBA" id="ARBA00023015"/>
    </source>
</evidence>
<evidence type="ECO:0000259" key="4">
    <source>
        <dbReference type="PROSITE" id="PS50949"/>
    </source>
</evidence>
<proteinExistence type="predicted"/>
<reference evidence="5 6" key="1">
    <citation type="journal article" date="2020" name="Front. Microbiol.">
        <title>Design of Bacterial Strain-Specific qPCR Assays Using NGS Data and Publicly Available Resources and Its Application to Track Biocontrol Strains.</title>
        <authorList>
            <person name="Hernandez I."/>
            <person name="Sant C."/>
            <person name="Martinez R."/>
            <person name="Fernandez C."/>
        </authorList>
    </citation>
    <scope>NUCLEOTIDE SEQUENCE [LARGE SCALE GENOMIC DNA]</scope>
    <source>
        <strain evidence="5 6">B24</strain>
    </source>
</reference>
<dbReference type="PROSITE" id="PS50949">
    <property type="entry name" value="HTH_GNTR"/>
    <property type="match status" value="1"/>
</dbReference>
<evidence type="ECO:0000256" key="3">
    <source>
        <dbReference type="ARBA" id="ARBA00023163"/>
    </source>
</evidence>
<dbReference type="PRINTS" id="PR00035">
    <property type="entry name" value="HTHGNTR"/>
</dbReference>
<dbReference type="Gene3D" id="1.10.10.10">
    <property type="entry name" value="Winged helix-like DNA-binding domain superfamily/Winged helix DNA-binding domain"/>
    <property type="match status" value="1"/>
</dbReference>
<dbReference type="PANTHER" id="PTHR44846">
    <property type="entry name" value="MANNOSYL-D-GLYCERATE TRANSPORT/METABOLISM SYSTEM REPRESSOR MNGR-RELATED"/>
    <property type="match status" value="1"/>
</dbReference>
<gene>
    <name evidence="5" type="ORF">FVO59_09120</name>
</gene>
<organism evidence="5 6">
    <name type="scientific">Microbacterium esteraromaticum</name>
    <dbReference type="NCBI Taxonomy" id="57043"/>
    <lineage>
        <taxon>Bacteria</taxon>
        <taxon>Bacillati</taxon>
        <taxon>Actinomycetota</taxon>
        <taxon>Actinomycetes</taxon>
        <taxon>Micrococcales</taxon>
        <taxon>Microbacteriaceae</taxon>
        <taxon>Microbacterium</taxon>
    </lineage>
</organism>
<dbReference type="GO" id="GO:0003677">
    <property type="term" value="F:DNA binding"/>
    <property type="evidence" value="ECO:0007669"/>
    <property type="project" value="UniProtKB-KW"/>
</dbReference>
<dbReference type="Pfam" id="PF00392">
    <property type="entry name" value="GntR"/>
    <property type="match status" value="1"/>
</dbReference>
<dbReference type="SMART" id="SM00866">
    <property type="entry name" value="UTRA"/>
    <property type="match status" value="1"/>
</dbReference>
<keyword evidence="1" id="KW-0805">Transcription regulation</keyword>
<dbReference type="InterPro" id="IPR028978">
    <property type="entry name" value="Chorismate_lyase_/UTRA_dom_sf"/>
</dbReference>
<dbReference type="SUPFAM" id="SSF64288">
    <property type="entry name" value="Chorismate lyase-like"/>
    <property type="match status" value="1"/>
</dbReference>
<evidence type="ECO:0000313" key="6">
    <source>
        <dbReference type="Proteomes" id="UP000515708"/>
    </source>
</evidence>
<dbReference type="EMBL" id="CP043732">
    <property type="protein sequence ID" value="QMU97361.1"/>
    <property type="molecule type" value="Genomic_DNA"/>
</dbReference>
<protein>
    <submittedName>
        <fullName evidence="5">GntR family transcriptional regulator</fullName>
    </submittedName>
</protein>
<evidence type="ECO:0000313" key="5">
    <source>
        <dbReference type="EMBL" id="QMU97361.1"/>
    </source>
</evidence>
<name>A0A7D8ABQ1_9MICO</name>
<sequence length="269" mass="29507">MTHTTGPGGGFMPIDALSHPLAVSATPVNRQSPMPAWAQVHRDLKTLIDQVSDIGEQLPTELEMASIYGVSRITVRQALAALAQDGYVERRQGTGTFVADRPALVQHDFGLMTPWRDRFRAAGEEAESIHLVDGEPEPEPAELRRELDADEMDLPRLHLKRLHKVNGRPIGITDSWIAGRAAQALEGRELVEGSVSKTLTKVGIASTQQHHFLEVRTVTRAEAALLQTSEDGTLFVDWSVGRDGGELIETARTVWLGSRVRFHYATPGA</sequence>
<dbReference type="InterPro" id="IPR011663">
    <property type="entry name" value="UTRA"/>
</dbReference>
<accession>A0A7D8ABQ1</accession>
<dbReference type="GO" id="GO:0003700">
    <property type="term" value="F:DNA-binding transcription factor activity"/>
    <property type="evidence" value="ECO:0007669"/>
    <property type="project" value="InterPro"/>
</dbReference>
<dbReference type="SUPFAM" id="SSF46785">
    <property type="entry name" value="Winged helix' DNA-binding domain"/>
    <property type="match status" value="1"/>
</dbReference>
<evidence type="ECO:0000256" key="2">
    <source>
        <dbReference type="ARBA" id="ARBA00023125"/>
    </source>
</evidence>
<dbReference type="InterPro" id="IPR050679">
    <property type="entry name" value="Bact_HTH_transcr_reg"/>
</dbReference>
<dbReference type="Pfam" id="PF07702">
    <property type="entry name" value="UTRA"/>
    <property type="match status" value="1"/>
</dbReference>
<keyword evidence="2" id="KW-0238">DNA-binding</keyword>
<dbReference type="PANTHER" id="PTHR44846:SF17">
    <property type="entry name" value="GNTR-FAMILY TRANSCRIPTIONAL REGULATOR"/>
    <property type="match status" value="1"/>
</dbReference>
<feature type="domain" description="HTH gntR-type" evidence="4">
    <location>
        <begin position="34"/>
        <end position="101"/>
    </location>
</feature>
<dbReference type="Gene3D" id="3.40.1410.10">
    <property type="entry name" value="Chorismate lyase-like"/>
    <property type="match status" value="1"/>
</dbReference>